<dbReference type="PANTHER" id="PTHR37953:SF1">
    <property type="entry name" value="UPF0127 PROTEIN MJ1496"/>
    <property type="match status" value="1"/>
</dbReference>
<proteinExistence type="predicted"/>
<dbReference type="Pfam" id="PF02643">
    <property type="entry name" value="DUF192"/>
    <property type="match status" value="1"/>
</dbReference>
<comment type="caution">
    <text evidence="1">The sequence shown here is derived from an EMBL/GenBank/DDBJ whole genome shotgun (WGS) entry which is preliminary data.</text>
</comment>
<evidence type="ECO:0000313" key="1">
    <source>
        <dbReference type="EMBL" id="MBM0104087.1"/>
    </source>
</evidence>
<evidence type="ECO:0000313" key="2">
    <source>
        <dbReference type="Proteomes" id="UP000661077"/>
    </source>
</evidence>
<dbReference type="RefSeq" id="WP_203166029.1">
    <property type="nucleotide sequence ID" value="NZ_JAEVLS010000001.1"/>
</dbReference>
<dbReference type="Gene3D" id="2.60.120.1140">
    <property type="entry name" value="Protein of unknown function DUF192"/>
    <property type="match status" value="1"/>
</dbReference>
<name>A0ABS1WT07_9GAMM</name>
<keyword evidence="2" id="KW-1185">Reference proteome</keyword>
<dbReference type="EMBL" id="JAEVLS010000001">
    <property type="protein sequence ID" value="MBM0104087.1"/>
    <property type="molecule type" value="Genomic_DNA"/>
</dbReference>
<reference evidence="1 2" key="1">
    <citation type="journal article" date="2021" name="Int. J. Syst. Evol. Microbiol.">
        <title>Steroidobacter gossypii sp. nov., isolated from soil of cotton cropping field.</title>
        <authorList>
            <person name="Huang R."/>
            <person name="Yang S."/>
            <person name="Zhen C."/>
            <person name="Liu W."/>
        </authorList>
    </citation>
    <scope>NUCLEOTIDE SEQUENCE [LARGE SCALE GENOMIC DNA]</scope>
    <source>
        <strain evidence="1 2">S1-65</strain>
    </source>
</reference>
<dbReference type="PANTHER" id="PTHR37953">
    <property type="entry name" value="UPF0127 PROTEIN MJ1496"/>
    <property type="match status" value="1"/>
</dbReference>
<dbReference type="Proteomes" id="UP000661077">
    <property type="component" value="Unassembled WGS sequence"/>
</dbReference>
<protein>
    <submittedName>
        <fullName evidence="1">DUF192 domain-containing protein</fullName>
    </submittedName>
</protein>
<sequence>MKTVELRTVDGRCIARHVEMACSFRSRCLGLLRRTRIPDQQGLLLIPGGSIHTLGMRFSIDVVFLNRQMRVLQLVEYVPPWRVVMAPSGTARVLELAAGRIATTRLTTGTYLIVHSASADPSERPTIRQPALRVVPCKRTSLRFSLRLPIDRRCTGSVKAPCNVGVKPVRTLPPYLRALDFRARTRRNVET</sequence>
<dbReference type="InterPro" id="IPR003795">
    <property type="entry name" value="DUF192"/>
</dbReference>
<organism evidence="1 2">
    <name type="scientific">Steroidobacter gossypii</name>
    <dbReference type="NCBI Taxonomy" id="2805490"/>
    <lineage>
        <taxon>Bacteria</taxon>
        <taxon>Pseudomonadati</taxon>
        <taxon>Pseudomonadota</taxon>
        <taxon>Gammaproteobacteria</taxon>
        <taxon>Steroidobacterales</taxon>
        <taxon>Steroidobacteraceae</taxon>
        <taxon>Steroidobacter</taxon>
    </lineage>
</organism>
<gene>
    <name evidence="1" type="ORF">JM946_04995</name>
</gene>
<accession>A0ABS1WT07</accession>
<dbReference type="InterPro" id="IPR038695">
    <property type="entry name" value="Saro_0823-like_sf"/>
</dbReference>